<dbReference type="RefSeq" id="WP_315727291.1">
    <property type="nucleotide sequence ID" value="NZ_JAVUPU010000007.1"/>
</dbReference>
<feature type="signal peptide" evidence="1">
    <location>
        <begin position="1"/>
        <end position="26"/>
    </location>
</feature>
<dbReference type="Gene3D" id="3.30.530.20">
    <property type="match status" value="1"/>
</dbReference>
<dbReference type="InterPro" id="IPR023393">
    <property type="entry name" value="START-like_dom_sf"/>
</dbReference>
<organism evidence="2 3">
    <name type="scientific">Sphingosinicella rhizophila</name>
    <dbReference type="NCBI Taxonomy" id="3050082"/>
    <lineage>
        <taxon>Bacteria</taxon>
        <taxon>Pseudomonadati</taxon>
        <taxon>Pseudomonadota</taxon>
        <taxon>Alphaproteobacteria</taxon>
        <taxon>Sphingomonadales</taxon>
        <taxon>Sphingosinicellaceae</taxon>
        <taxon>Sphingosinicella</taxon>
    </lineage>
</organism>
<keyword evidence="1" id="KW-0732">Signal</keyword>
<evidence type="ECO:0000313" key="3">
    <source>
        <dbReference type="Proteomes" id="UP001259572"/>
    </source>
</evidence>
<dbReference type="Pfam" id="PF10604">
    <property type="entry name" value="Polyketide_cyc2"/>
    <property type="match status" value="1"/>
</dbReference>
<feature type="chain" id="PRO_5047022759" evidence="1">
    <location>
        <begin position="27"/>
        <end position="191"/>
    </location>
</feature>
<evidence type="ECO:0000313" key="2">
    <source>
        <dbReference type="EMBL" id="MDT9600193.1"/>
    </source>
</evidence>
<dbReference type="InterPro" id="IPR019587">
    <property type="entry name" value="Polyketide_cyclase/dehydratase"/>
</dbReference>
<proteinExistence type="predicted"/>
<dbReference type="SUPFAM" id="SSF55961">
    <property type="entry name" value="Bet v1-like"/>
    <property type="match status" value="1"/>
</dbReference>
<sequence>MAGIIVKRAFALAALSSLAFVPQLHAQTSQATMQDTAGKADRYFDFIVHSEVVIAATPAKIWPYILDTNSWRSKARTPLVHDSGEPGAVGERFKAMADGGDDFHYFVVNAELVPEQRRTIRLDKKEGGLIGYATWTLTPDGAGTRVEYHVYCQQETMIDENGKPMAKDVILGGAHKTMTEGLVLLKQLVER</sequence>
<accession>A0ABU3QB11</accession>
<reference evidence="2 3" key="1">
    <citation type="submission" date="2023-05" db="EMBL/GenBank/DDBJ databases">
        <authorList>
            <person name="Guo Y."/>
        </authorList>
    </citation>
    <scope>NUCLEOTIDE SEQUENCE [LARGE SCALE GENOMIC DNA]</scope>
    <source>
        <strain evidence="2 3">GR2756</strain>
    </source>
</reference>
<protein>
    <submittedName>
        <fullName evidence="2">SRPBCC family protein</fullName>
    </submittedName>
</protein>
<dbReference type="EMBL" id="JAVUPU010000007">
    <property type="protein sequence ID" value="MDT9600193.1"/>
    <property type="molecule type" value="Genomic_DNA"/>
</dbReference>
<name>A0ABU3QB11_9SPHN</name>
<gene>
    <name evidence="2" type="ORF">RQX22_14625</name>
</gene>
<keyword evidence="3" id="KW-1185">Reference proteome</keyword>
<dbReference type="Proteomes" id="UP001259572">
    <property type="component" value="Unassembled WGS sequence"/>
</dbReference>
<comment type="caution">
    <text evidence="2">The sequence shown here is derived from an EMBL/GenBank/DDBJ whole genome shotgun (WGS) entry which is preliminary data.</text>
</comment>
<evidence type="ECO:0000256" key="1">
    <source>
        <dbReference type="SAM" id="SignalP"/>
    </source>
</evidence>